<evidence type="ECO:0000256" key="2">
    <source>
        <dbReference type="ARBA" id="ARBA00006906"/>
    </source>
</evidence>
<protein>
    <submittedName>
        <fullName evidence="6">Bifunctional 2-keto-4-hydroxyglutarate aldolase/2-keto-3-deoxy-6-phosphogluconate aldolase</fullName>
        <ecNumber evidence="6">4.1.2.14</ecNumber>
        <ecNumber evidence="6">4.1.3.16</ecNumber>
    </submittedName>
</protein>
<dbReference type="InterPro" id="IPR000887">
    <property type="entry name" value="Aldlse_KDPG_KHG"/>
</dbReference>
<accession>A0ABV8WUC9</accession>
<evidence type="ECO:0000256" key="1">
    <source>
        <dbReference type="ARBA" id="ARBA00004761"/>
    </source>
</evidence>
<dbReference type="GO" id="GO:0008700">
    <property type="term" value="F:(R,S)-4-hydroxy-2-oxoglutarate aldolase activity"/>
    <property type="evidence" value="ECO:0007669"/>
    <property type="project" value="UniProtKB-EC"/>
</dbReference>
<dbReference type="Gene3D" id="3.20.20.70">
    <property type="entry name" value="Aldolase class I"/>
    <property type="match status" value="1"/>
</dbReference>
<proteinExistence type="inferred from homology"/>
<comment type="pathway">
    <text evidence="1">Carbohydrate acid metabolism.</text>
</comment>
<comment type="caution">
    <text evidence="6">The sequence shown here is derived from an EMBL/GenBank/DDBJ whole genome shotgun (WGS) entry which is preliminary data.</text>
</comment>
<dbReference type="RefSeq" id="WP_390250545.1">
    <property type="nucleotide sequence ID" value="NZ_JBHSDT010000004.1"/>
</dbReference>
<dbReference type="EC" id="4.1.2.14" evidence="6"/>
<evidence type="ECO:0000256" key="3">
    <source>
        <dbReference type="ARBA" id="ARBA00011233"/>
    </source>
</evidence>
<dbReference type="InterPro" id="IPR013785">
    <property type="entry name" value="Aldolase_TIM"/>
</dbReference>
<dbReference type="NCBIfam" id="TIGR01182">
    <property type="entry name" value="eda"/>
    <property type="match status" value="1"/>
</dbReference>
<reference evidence="7" key="1">
    <citation type="journal article" date="2019" name="Int. J. Syst. Evol. Microbiol.">
        <title>The Global Catalogue of Microorganisms (GCM) 10K type strain sequencing project: providing services to taxonomists for standard genome sequencing and annotation.</title>
        <authorList>
            <consortium name="The Broad Institute Genomics Platform"/>
            <consortium name="The Broad Institute Genome Sequencing Center for Infectious Disease"/>
            <person name="Wu L."/>
            <person name="Ma J."/>
        </authorList>
    </citation>
    <scope>NUCLEOTIDE SEQUENCE [LARGE SCALE GENOMIC DNA]</scope>
    <source>
        <strain evidence="7">CCUG 37865</strain>
    </source>
</reference>
<dbReference type="PANTHER" id="PTHR30246">
    <property type="entry name" value="2-KETO-3-DEOXY-6-PHOSPHOGLUCONATE ALDOLASE"/>
    <property type="match status" value="1"/>
</dbReference>
<dbReference type="GO" id="GO:0008675">
    <property type="term" value="F:2-dehydro-3-deoxy-phosphogluconate aldolase activity"/>
    <property type="evidence" value="ECO:0007669"/>
    <property type="project" value="UniProtKB-EC"/>
</dbReference>
<dbReference type="SUPFAM" id="SSF51569">
    <property type="entry name" value="Aldolase"/>
    <property type="match status" value="1"/>
</dbReference>
<sequence>MNKLRVLANLQNQKVVAVIRTDTVDGAVQVADACIGGGMKAIELTYSIPHVEEAVEILKKKYIDDQEVTVGVGTVLDVYTARQAIFAGASFIVGPSFDAETAKLCNLYQVPYMPGCLTVTEIKEAMEAGADVVKIFPGSNVSPGFLKAVHAPIPQANMMPTGGVSLDNMLEWFKSGAVAVGIGGNLVAPAKTGDYAKITELAKQYVAKAKEAVQ</sequence>
<evidence type="ECO:0000256" key="4">
    <source>
        <dbReference type="ARBA" id="ARBA00023239"/>
    </source>
</evidence>
<dbReference type="Pfam" id="PF01081">
    <property type="entry name" value="Aldolase"/>
    <property type="match status" value="1"/>
</dbReference>
<organism evidence="6 7">
    <name type="scientific">Gracilibacillus xinjiangensis</name>
    <dbReference type="NCBI Taxonomy" id="1193282"/>
    <lineage>
        <taxon>Bacteria</taxon>
        <taxon>Bacillati</taxon>
        <taxon>Bacillota</taxon>
        <taxon>Bacilli</taxon>
        <taxon>Bacillales</taxon>
        <taxon>Bacillaceae</taxon>
        <taxon>Gracilibacillus</taxon>
    </lineage>
</organism>
<comment type="similarity">
    <text evidence="2">Belongs to the KHG/KDPG aldolase family.</text>
</comment>
<name>A0ABV8WUC9_9BACI</name>
<dbReference type="CDD" id="cd00452">
    <property type="entry name" value="KDPG_aldolase"/>
    <property type="match status" value="1"/>
</dbReference>
<dbReference type="EC" id="4.1.3.16" evidence="6"/>
<gene>
    <name evidence="6" type="ORF">ACFOY7_06440</name>
</gene>
<keyword evidence="5" id="KW-0119">Carbohydrate metabolism</keyword>
<comment type="subunit">
    <text evidence="3">Homotrimer.</text>
</comment>
<evidence type="ECO:0000313" key="7">
    <source>
        <dbReference type="Proteomes" id="UP001595882"/>
    </source>
</evidence>
<keyword evidence="4 6" id="KW-0456">Lyase</keyword>
<dbReference type="PANTHER" id="PTHR30246:SF1">
    <property type="entry name" value="2-DEHYDRO-3-DEOXY-6-PHOSPHOGALACTONATE ALDOLASE-RELATED"/>
    <property type="match status" value="1"/>
</dbReference>
<dbReference type="NCBIfam" id="NF005119">
    <property type="entry name" value="PRK06552.1"/>
    <property type="match status" value="1"/>
</dbReference>
<evidence type="ECO:0000313" key="6">
    <source>
        <dbReference type="EMBL" id="MFC4402708.1"/>
    </source>
</evidence>
<evidence type="ECO:0000256" key="5">
    <source>
        <dbReference type="ARBA" id="ARBA00023277"/>
    </source>
</evidence>
<dbReference type="Proteomes" id="UP001595882">
    <property type="component" value="Unassembled WGS sequence"/>
</dbReference>
<keyword evidence="7" id="KW-1185">Reference proteome</keyword>
<dbReference type="EMBL" id="JBHSDT010000004">
    <property type="protein sequence ID" value="MFC4402708.1"/>
    <property type="molecule type" value="Genomic_DNA"/>
</dbReference>